<dbReference type="InterPro" id="IPR035920">
    <property type="entry name" value="YhbY-like_sf"/>
</dbReference>
<dbReference type="OrthoDB" id="9797519at2"/>
<dbReference type="PROSITE" id="PS51295">
    <property type="entry name" value="CRM"/>
    <property type="match status" value="1"/>
</dbReference>
<dbReference type="Proteomes" id="UP000030595">
    <property type="component" value="Unassembled WGS sequence"/>
</dbReference>
<sequence>MLTGKQKRFLRAEAHHLTPIFQVGKGGVNEQMLRQISDALEVRELLKVRILDNCEDEKNDVAEALAEGTNSELVQLIGLTVVLYKESKNNKKIVLPKVNNK</sequence>
<dbReference type="RefSeq" id="WP_036176078.1">
    <property type="nucleotide sequence ID" value="NZ_AVCZ01000015.1"/>
</dbReference>
<dbReference type="AlphaFoldDB" id="A0A0A3J6D8"/>
<evidence type="ECO:0000256" key="2">
    <source>
        <dbReference type="PROSITE-ProRule" id="PRU00626"/>
    </source>
</evidence>
<dbReference type="NCBIfam" id="TIGR00253">
    <property type="entry name" value="RNA_bind_YhbY"/>
    <property type="match status" value="1"/>
</dbReference>
<dbReference type="InterPro" id="IPR017924">
    <property type="entry name" value="RNA-binding_YhbY"/>
</dbReference>
<dbReference type="InterPro" id="IPR001890">
    <property type="entry name" value="RNA-binding_CRM"/>
</dbReference>
<name>A0A0A3J6D8_9BACL</name>
<dbReference type="PANTHER" id="PTHR40065:SF3">
    <property type="entry name" value="RNA-BINDING PROTEIN YHBY"/>
    <property type="match status" value="1"/>
</dbReference>
<evidence type="ECO:0000313" key="5">
    <source>
        <dbReference type="Proteomes" id="UP000030595"/>
    </source>
</evidence>
<evidence type="ECO:0000256" key="1">
    <source>
        <dbReference type="ARBA" id="ARBA00022884"/>
    </source>
</evidence>
<dbReference type="EMBL" id="JPVQ01000015">
    <property type="protein sequence ID" value="KGR90723.1"/>
    <property type="molecule type" value="Genomic_DNA"/>
</dbReference>
<proteinExistence type="predicted"/>
<comment type="caution">
    <text evidence="4">The sequence shown here is derived from an EMBL/GenBank/DDBJ whole genome shotgun (WGS) entry which is preliminary data.</text>
</comment>
<keyword evidence="1 2" id="KW-0694">RNA-binding</keyword>
<protein>
    <submittedName>
        <fullName evidence="4">RNA-binding protein</fullName>
    </submittedName>
</protein>
<reference evidence="4 5" key="1">
    <citation type="submission" date="2014-02" db="EMBL/GenBank/DDBJ databases">
        <title>Draft genome sequence of Lysinibacillus massiliensis CCUG 49529.</title>
        <authorList>
            <person name="Zhang F."/>
            <person name="Wang G."/>
            <person name="Zhang L."/>
        </authorList>
    </citation>
    <scope>NUCLEOTIDE SEQUENCE [LARGE SCALE GENOMIC DNA]</scope>
    <source>
        <strain evidence="4 5">CCUG 49529</strain>
    </source>
</reference>
<dbReference type="eggNOG" id="COG1534">
    <property type="taxonomic scope" value="Bacteria"/>
</dbReference>
<gene>
    <name evidence="4" type="ORF">CD30_10200</name>
</gene>
<organism evidence="4 5">
    <name type="scientific">Ureibacillus massiliensis 4400831 = CIP 108448 = CCUG 49529</name>
    <dbReference type="NCBI Taxonomy" id="1211035"/>
    <lineage>
        <taxon>Bacteria</taxon>
        <taxon>Bacillati</taxon>
        <taxon>Bacillota</taxon>
        <taxon>Bacilli</taxon>
        <taxon>Bacillales</taxon>
        <taxon>Caryophanaceae</taxon>
        <taxon>Ureibacillus</taxon>
    </lineage>
</organism>
<accession>A0A0A3J6D8</accession>
<keyword evidence="5" id="KW-1185">Reference proteome</keyword>
<dbReference type="GO" id="GO:0003723">
    <property type="term" value="F:RNA binding"/>
    <property type="evidence" value="ECO:0007669"/>
    <property type="project" value="UniProtKB-UniRule"/>
</dbReference>
<evidence type="ECO:0000259" key="3">
    <source>
        <dbReference type="PROSITE" id="PS51295"/>
    </source>
</evidence>
<feature type="domain" description="CRM" evidence="3">
    <location>
        <begin position="1"/>
        <end position="96"/>
    </location>
</feature>
<evidence type="ECO:0000313" key="4">
    <source>
        <dbReference type="EMBL" id="KGR90723.1"/>
    </source>
</evidence>
<dbReference type="Pfam" id="PF01985">
    <property type="entry name" value="CRS1_YhbY"/>
    <property type="match status" value="1"/>
</dbReference>
<dbReference type="PANTHER" id="PTHR40065">
    <property type="entry name" value="RNA-BINDING PROTEIN YHBY"/>
    <property type="match status" value="1"/>
</dbReference>
<dbReference type="SMART" id="SM01103">
    <property type="entry name" value="CRS1_YhbY"/>
    <property type="match status" value="1"/>
</dbReference>
<dbReference type="SUPFAM" id="SSF75471">
    <property type="entry name" value="YhbY-like"/>
    <property type="match status" value="1"/>
</dbReference>
<dbReference type="InterPro" id="IPR051925">
    <property type="entry name" value="RNA-binding_domain"/>
</dbReference>
<dbReference type="Gene3D" id="3.30.110.60">
    <property type="entry name" value="YhbY-like"/>
    <property type="match status" value="1"/>
</dbReference>